<dbReference type="PROSITE" id="PS51885">
    <property type="entry name" value="NEPRILYSIN"/>
    <property type="match status" value="1"/>
</dbReference>
<dbReference type="CDD" id="cd08662">
    <property type="entry name" value="M13"/>
    <property type="match status" value="1"/>
</dbReference>
<keyword evidence="7" id="KW-0862">Zinc</keyword>
<evidence type="ECO:0000256" key="9">
    <source>
        <dbReference type="SAM" id="Phobius"/>
    </source>
</evidence>
<keyword evidence="5" id="KW-0479">Metal-binding</keyword>
<dbReference type="InParanoid" id="A0A067QU95"/>
<dbReference type="Gene3D" id="3.40.390.10">
    <property type="entry name" value="Collagenase (Catalytic Domain)"/>
    <property type="match status" value="1"/>
</dbReference>
<evidence type="ECO:0000256" key="2">
    <source>
        <dbReference type="ARBA" id="ARBA00004401"/>
    </source>
</evidence>
<organism evidence="12 13">
    <name type="scientific">Zootermopsis nevadensis</name>
    <name type="common">Dampwood termite</name>
    <dbReference type="NCBI Taxonomy" id="136037"/>
    <lineage>
        <taxon>Eukaryota</taxon>
        <taxon>Metazoa</taxon>
        <taxon>Ecdysozoa</taxon>
        <taxon>Arthropoda</taxon>
        <taxon>Hexapoda</taxon>
        <taxon>Insecta</taxon>
        <taxon>Pterygota</taxon>
        <taxon>Neoptera</taxon>
        <taxon>Polyneoptera</taxon>
        <taxon>Dictyoptera</taxon>
        <taxon>Blattodea</taxon>
        <taxon>Blattoidea</taxon>
        <taxon>Termitoidae</taxon>
        <taxon>Termopsidae</taxon>
        <taxon>Zootermopsis</taxon>
    </lineage>
</organism>
<evidence type="ECO:0000256" key="7">
    <source>
        <dbReference type="ARBA" id="ARBA00022833"/>
    </source>
</evidence>
<dbReference type="OrthoDB" id="6475849at2759"/>
<name>A0A067QU95_ZOONE</name>
<dbReference type="Gene3D" id="1.10.1380.10">
    <property type="entry name" value="Neutral endopeptidase , domain2"/>
    <property type="match status" value="1"/>
</dbReference>
<accession>A0A067QU95</accession>
<evidence type="ECO:0000256" key="3">
    <source>
        <dbReference type="ARBA" id="ARBA00007357"/>
    </source>
</evidence>
<proteinExistence type="inferred from homology"/>
<comment type="subcellular location">
    <subcellularLocation>
        <location evidence="2">Cell membrane</location>
        <topology evidence="2">Single-pass type II membrane protein</topology>
    </subcellularLocation>
</comment>
<evidence type="ECO:0000259" key="11">
    <source>
        <dbReference type="Pfam" id="PF05649"/>
    </source>
</evidence>
<keyword evidence="9" id="KW-0812">Transmembrane</keyword>
<sequence length="793" mass="89778">MSEEDAVSVVGSQQNLVPVKSRKTSLKKKWRLERHLLAVVAILVILLVIFLVIIIILACQNKAQGKANLTGQPTCNSKMCIASAFSLLESMDRSADPCEDFYQFACGKWGRNHPVRDMDVSNTWFNERSLFLLRQLRDLLTSNITNSEPRAVRQAKSLLRACSDLGALEQLGLDPITQILQNLSLPKQIPNAQTARGWDIATTLALAQRLMSLDLLVQLSPDVDSTENGKIVLNLSPPTEVSTLIQLLVTDPENLPRAIRLNTREIVKAKMTFMMGMLEEMDSWVKEEFDEDRLNKSSIASAVFKILLFGADVSHGITIDDANSSSSSTVQITIQELQRLMDFSSKGAKNNHKINWKQYFTVLTDGIEKPFNKSIETVTVTDLAYFVNLASVIANSRLETIQRYVWWQVLEVLAPHTNKVMRDLRNQLLEHIYGTLPIPSRSTLCLRRVKKLLPMAVSYTFAVQDDVANTVSKVSEMLQDIKTSFNSLVHNGDWIDPETKKAAQEKAEGITSFIGYQEWLLKPGQLDERYSSLNLEDNEYLWNILRIKSKEVQDFLRSLLYQSGKQKNDRMNCCYSHAASWNDIDPLQVNAYYSRTENAIIIPAGILQFPFYDRGLEALNYGSIGSILGHELTHGFDIEGKNYWKDGSKVSWWNADMLKAYEERAKCFVDKYSQYGSGSSKLDGLRTLAENIADNGGIREAYRGYQRYKERHDVEQVLPGLEEFSHDQLLFLAFANIWCLDEGPDYEALATKDSHSPGKYRVLGSLSNSPEFSETWNCPLNSPMNPSDRCIIW</sequence>
<dbReference type="InterPro" id="IPR008753">
    <property type="entry name" value="Peptidase_M13_N"/>
</dbReference>
<comment type="cofactor">
    <cofactor evidence="1">
        <name>Zn(2+)</name>
        <dbReference type="ChEBI" id="CHEBI:29105"/>
    </cofactor>
</comment>
<comment type="similarity">
    <text evidence="3">Belongs to the peptidase M13 family.</text>
</comment>
<evidence type="ECO:0000256" key="4">
    <source>
        <dbReference type="ARBA" id="ARBA00022670"/>
    </source>
</evidence>
<evidence type="ECO:0000313" key="13">
    <source>
        <dbReference type="Proteomes" id="UP000027135"/>
    </source>
</evidence>
<dbReference type="GO" id="GO:0016485">
    <property type="term" value="P:protein processing"/>
    <property type="evidence" value="ECO:0007669"/>
    <property type="project" value="TreeGrafter"/>
</dbReference>
<reference evidence="12 13" key="1">
    <citation type="journal article" date="2014" name="Nat. Commun.">
        <title>Molecular traces of alternative social organization in a termite genome.</title>
        <authorList>
            <person name="Terrapon N."/>
            <person name="Li C."/>
            <person name="Robertson H.M."/>
            <person name="Ji L."/>
            <person name="Meng X."/>
            <person name="Booth W."/>
            <person name="Chen Z."/>
            <person name="Childers C.P."/>
            <person name="Glastad K.M."/>
            <person name="Gokhale K."/>
            <person name="Gowin J."/>
            <person name="Gronenberg W."/>
            <person name="Hermansen R.A."/>
            <person name="Hu H."/>
            <person name="Hunt B.G."/>
            <person name="Huylmans A.K."/>
            <person name="Khalil S.M."/>
            <person name="Mitchell R.D."/>
            <person name="Munoz-Torres M.C."/>
            <person name="Mustard J.A."/>
            <person name="Pan H."/>
            <person name="Reese J.T."/>
            <person name="Scharf M.E."/>
            <person name="Sun F."/>
            <person name="Vogel H."/>
            <person name="Xiao J."/>
            <person name="Yang W."/>
            <person name="Yang Z."/>
            <person name="Yang Z."/>
            <person name="Zhou J."/>
            <person name="Zhu J."/>
            <person name="Brent C.S."/>
            <person name="Elsik C.G."/>
            <person name="Goodisman M.A."/>
            <person name="Liberles D.A."/>
            <person name="Roe R.M."/>
            <person name="Vargo E.L."/>
            <person name="Vilcinskas A."/>
            <person name="Wang J."/>
            <person name="Bornberg-Bauer E."/>
            <person name="Korb J."/>
            <person name="Zhang G."/>
            <person name="Liebig J."/>
        </authorList>
    </citation>
    <scope>NUCLEOTIDE SEQUENCE [LARGE SCALE GENOMIC DNA]</scope>
    <source>
        <tissue evidence="12">Whole organism</tissue>
    </source>
</reference>
<dbReference type="Pfam" id="PF05649">
    <property type="entry name" value="Peptidase_M13_N"/>
    <property type="match status" value="1"/>
</dbReference>
<evidence type="ECO:0000256" key="1">
    <source>
        <dbReference type="ARBA" id="ARBA00001947"/>
    </source>
</evidence>
<evidence type="ECO:0000313" key="12">
    <source>
        <dbReference type="EMBL" id="KDR13596.1"/>
    </source>
</evidence>
<protein>
    <submittedName>
        <fullName evidence="12">Endothelin-converting enzyme 1</fullName>
    </submittedName>
</protein>
<evidence type="ECO:0000256" key="5">
    <source>
        <dbReference type="ARBA" id="ARBA00022723"/>
    </source>
</evidence>
<dbReference type="EMBL" id="KK852936">
    <property type="protein sequence ID" value="KDR13596.1"/>
    <property type="molecule type" value="Genomic_DNA"/>
</dbReference>
<evidence type="ECO:0000259" key="10">
    <source>
        <dbReference type="Pfam" id="PF01431"/>
    </source>
</evidence>
<dbReference type="Proteomes" id="UP000027135">
    <property type="component" value="Unassembled WGS sequence"/>
</dbReference>
<dbReference type="eggNOG" id="KOG3624">
    <property type="taxonomic scope" value="Eukaryota"/>
</dbReference>
<dbReference type="InterPro" id="IPR042089">
    <property type="entry name" value="Peptidase_M13_dom_2"/>
</dbReference>
<dbReference type="InterPro" id="IPR024079">
    <property type="entry name" value="MetalloPept_cat_dom_sf"/>
</dbReference>
<keyword evidence="6" id="KW-0378">Hydrolase</keyword>
<keyword evidence="4" id="KW-0645">Protease</keyword>
<dbReference type="InterPro" id="IPR018497">
    <property type="entry name" value="Peptidase_M13_C"/>
</dbReference>
<evidence type="ECO:0000256" key="6">
    <source>
        <dbReference type="ARBA" id="ARBA00022801"/>
    </source>
</evidence>
<dbReference type="PRINTS" id="PR00786">
    <property type="entry name" value="NEPRILYSIN"/>
</dbReference>
<dbReference type="InterPro" id="IPR000718">
    <property type="entry name" value="Peptidase_M13"/>
</dbReference>
<feature type="domain" description="Peptidase M13 N-terminal" evidence="11">
    <location>
        <begin position="97"/>
        <end position="516"/>
    </location>
</feature>
<dbReference type="GO" id="GO:0046872">
    <property type="term" value="F:metal ion binding"/>
    <property type="evidence" value="ECO:0007669"/>
    <property type="project" value="UniProtKB-KW"/>
</dbReference>
<evidence type="ECO:0000256" key="8">
    <source>
        <dbReference type="ARBA" id="ARBA00023049"/>
    </source>
</evidence>
<dbReference type="AlphaFoldDB" id="A0A067QU95"/>
<feature type="transmembrane region" description="Helical" evidence="9">
    <location>
        <begin position="36"/>
        <end position="58"/>
    </location>
</feature>
<dbReference type="OMA" id="VCHSKEC"/>
<dbReference type="PANTHER" id="PTHR11733">
    <property type="entry name" value="ZINC METALLOPROTEASE FAMILY M13 NEPRILYSIN-RELATED"/>
    <property type="match status" value="1"/>
</dbReference>
<dbReference type="PANTHER" id="PTHR11733:SF133">
    <property type="entry name" value="PHOSPHATE-REGULATING NEUTRAL ENDOPEPTIDASE PHEX"/>
    <property type="match status" value="1"/>
</dbReference>
<dbReference type="FunCoup" id="A0A067QU95">
    <property type="interactions" value="58"/>
</dbReference>
<dbReference type="Pfam" id="PF01431">
    <property type="entry name" value="Peptidase_M13"/>
    <property type="match status" value="1"/>
</dbReference>
<keyword evidence="9" id="KW-0472">Membrane</keyword>
<gene>
    <name evidence="12" type="ORF">L798_12285</name>
</gene>
<dbReference type="GO" id="GO:0005886">
    <property type="term" value="C:plasma membrane"/>
    <property type="evidence" value="ECO:0007669"/>
    <property type="project" value="UniProtKB-SubCell"/>
</dbReference>
<dbReference type="GO" id="GO:0004222">
    <property type="term" value="F:metalloendopeptidase activity"/>
    <property type="evidence" value="ECO:0007669"/>
    <property type="project" value="InterPro"/>
</dbReference>
<keyword evidence="13" id="KW-1185">Reference proteome</keyword>
<feature type="domain" description="Peptidase M13 C-terminal" evidence="10">
    <location>
        <begin position="590"/>
        <end position="790"/>
    </location>
</feature>
<dbReference type="SUPFAM" id="SSF55486">
    <property type="entry name" value="Metalloproteases ('zincins'), catalytic domain"/>
    <property type="match status" value="1"/>
</dbReference>
<keyword evidence="9" id="KW-1133">Transmembrane helix</keyword>
<keyword evidence="8" id="KW-0482">Metalloprotease</keyword>